<dbReference type="InterPro" id="IPR007111">
    <property type="entry name" value="NACHT_NTPase"/>
</dbReference>
<protein>
    <submittedName>
        <fullName evidence="4">ATP-binding protein</fullName>
    </submittedName>
</protein>
<dbReference type="SUPFAM" id="SSF52540">
    <property type="entry name" value="P-loop containing nucleoside triphosphate hydrolases"/>
    <property type="match status" value="1"/>
</dbReference>
<dbReference type="Proteomes" id="UP000636661">
    <property type="component" value="Unassembled WGS sequence"/>
</dbReference>
<dbReference type="InterPro" id="IPR032675">
    <property type="entry name" value="LRR_dom_sf"/>
</dbReference>
<dbReference type="Gene3D" id="3.40.50.300">
    <property type="entry name" value="P-loop containing nucleotide triphosphate hydrolases"/>
    <property type="match status" value="1"/>
</dbReference>
<name>A0A918HU63_9ACTN</name>
<feature type="domain" description="NACHT" evidence="3">
    <location>
        <begin position="249"/>
        <end position="586"/>
    </location>
</feature>
<evidence type="ECO:0000313" key="4">
    <source>
        <dbReference type="EMBL" id="GGU21848.1"/>
    </source>
</evidence>
<dbReference type="PROSITE" id="PS50837">
    <property type="entry name" value="NACHT"/>
    <property type="match status" value="1"/>
</dbReference>
<reference evidence="4" key="1">
    <citation type="journal article" date="2014" name="Int. J. Syst. Evol. Microbiol.">
        <title>Complete genome sequence of Corynebacterium casei LMG S-19264T (=DSM 44701T), isolated from a smear-ripened cheese.</title>
        <authorList>
            <consortium name="US DOE Joint Genome Institute (JGI-PGF)"/>
            <person name="Walter F."/>
            <person name="Albersmeier A."/>
            <person name="Kalinowski J."/>
            <person name="Ruckert C."/>
        </authorList>
    </citation>
    <scope>NUCLEOTIDE SEQUENCE</scope>
    <source>
        <strain evidence="4">JCM 4391</strain>
    </source>
</reference>
<dbReference type="PANTHER" id="PTHR46844:SF1">
    <property type="entry name" value="SLR5058 PROTEIN"/>
    <property type="match status" value="1"/>
</dbReference>
<proteinExistence type="predicted"/>
<evidence type="ECO:0000259" key="3">
    <source>
        <dbReference type="PROSITE" id="PS50837"/>
    </source>
</evidence>
<dbReference type="Gene3D" id="3.80.10.10">
    <property type="entry name" value="Ribonuclease Inhibitor"/>
    <property type="match status" value="1"/>
</dbReference>
<keyword evidence="1" id="KW-0547">Nucleotide-binding</keyword>
<reference evidence="4" key="2">
    <citation type="submission" date="2020-09" db="EMBL/GenBank/DDBJ databases">
        <authorList>
            <person name="Sun Q."/>
            <person name="Ohkuma M."/>
        </authorList>
    </citation>
    <scope>NUCLEOTIDE SEQUENCE</scope>
    <source>
        <strain evidence="4">JCM 4391</strain>
    </source>
</reference>
<comment type="caution">
    <text evidence="4">The sequence shown here is derived from an EMBL/GenBank/DDBJ whole genome shotgun (WGS) entry which is preliminary data.</text>
</comment>
<evidence type="ECO:0000256" key="1">
    <source>
        <dbReference type="ARBA" id="ARBA00022741"/>
    </source>
</evidence>
<keyword evidence="5" id="KW-1185">Reference proteome</keyword>
<dbReference type="PANTHER" id="PTHR46844">
    <property type="entry name" value="SLR5058 PROTEIN"/>
    <property type="match status" value="1"/>
</dbReference>
<dbReference type="InterPro" id="IPR054547">
    <property type="entry name" value="NNH1"/>
</dbReference>
<accession>A0A918HU63</accession>
<dbReference type="Pfam" id="PF22733">
    <property type="entry name" value="NNH1"/>
    <property type="match status" value="1"/>
</dbReference>
<dbReference type="AlphaFoldDB" id="A0A918HU63"/>
<dbReference type="Pfam" id="PF05729">
    <property type="entry name" value="NACHT"/>
    <property type="match status" value="1"/>
</dbReference>
<evidence type="ECO:0000256" key="2">
    <source>
        <dbReference type="ARBA" id="ARBA00022840"/>
    </source>
</evidence>
<dbReference type="SUPFAM" id="SSF52058">
    <property type="entry name" value="L domain-like"/>
    <property type="match status" value="1"/>
</dbReference>
<dbReference type="InterPro" id="IPR027417">
    <property type="entry name" value="P-loop_NTPase"/>
</dbReference>
<evidence type="ECO:0000313" key="5">
    <source>
        <dbReference type="Proteomes" id="UP000636661"/>
    </source>
</evidence>
<keyword evidence="2 4" id="KW-0067">ATP-binding</keyword>
<dbReference type="GO" id="GO:0005524">
    <property type="term" value="F:ATP binding"/>
    <property type="evidence" value="ECO:0007669"/>
    <property type="project" value="UniProtKB-KW"/>
</dbReference>
<organism evidence="4 5">
    <name type="scientific">Streptomyces lavendofoliae</name>
    <dbReference type="NCBI Taxonomy" id="67314"/>
    <lineage>
        <taxon>Bacteria</taxon>
        <taxon>Bacillati</taxon>
        <taxon>Actinomycetota</taxon>
        <taxon>Actinomycetes</taxon>
        <taxon>Kitasatosporales</taxon>
        <taxon>Streptomycetaceae</taxon>
        <taxon>Streptomyces</taxon>
    </lineage>
</organism>
<gene>
    <name evidence="4" type="ORF">GCM10010274_05590</name>
</gene>
<dbReference type="EMBL" id="BMTP01000001">
    <property type="protein sequence ID" value="GGU21848.1"/>
    <property type="molecule type" value="Genomic_DNA"/>
</dbReference>
<sequence>MQGMELVVTRLAGTVLGAVARSLVAPRTGAGLVEGPLRPLPRPPRPDRLARILSGRLAETYGSLPENERLAAVDAVRDSFAAAGEIGADQLFAVDLDPARLSARLRSAAAVRQLAPRAADLYEELLALCCAHVVDQLTAQPSFPARAAVEQTRTAGRTHALVADLAAGRRRPDAVALEFEQRYADYVVATYGRLELFGLTLGRSTGEWPLDTAYISLAVSGEGVRHEGFGPPGPGQVALTAEQALADTDRVLLRGPAGSGKSTLVQWLAVNAAHRRFGRDLDDWNRCVPFVLRLRTFSPSGALPGPGEFLRAAGVPLHGAAPAGWVERLMADGRALVLVDGVDEVPARLRKRTQEWLRSLIAAFPHARYVVTTRPSAVPEDWLALHGFAAHSLLPMERDDIRAFIEHWHEAARQECAAPAERDRLDTYERSLLHAVGTRRALGRLATNPLMCSLLCALNRDRRMQLPRARKELYDAALDMLLVRRDTEREVVGVEGVDLTREEQMALLQRFGYWLIRNGQVEADRADAVEMVARWLGAMPQVEGTAEQVFSHLLIRSGLLREPRPGAVDFVHRTFQDYLGAKAAVESRDFGVLVRHAHDDQWDDVVQMAVGHARVDERARLLTDLLRRADDEPCHRHRLVLLAAACLEHAPELDPRVRRAIQDRTQGLLPPRRQSDAEELAKVGELVLELLPGPEEALDEHGAAAVVRTAALIKGDAAFGVVARFRHDTRAPVAFQLSQAWGSFETETYLREVLAGRTWEEDYLHVKTAEQFRALRHVPEVRSLHMEGDHADLSPLHALDDLRRLFVFENAALRDLSPLARFPGLYGVGLSRCSSLTDLSPLAGPGLEWLSLYEVGPGVRVEPLGDMPDLRMLHLGHALLIEALDELPVGPRLTSLTLQRQVRYVALDGIERWPSLTSLALSSRTQLRQLTRMASPPRLTSLTLNDFAPLDLGALTGLATLERLFLWRCALTGGLAPLRDLPGLTELELWQCETGDGPVDLGPLADREDLTVTVTDDMPLTGGELLGAGRLVLRSAQN</sequence>